<protein>
    <submittedName>
        <fullName evidence="2">Uncharacterized protein</fullName>
    </submittedName>
</protein>
<keyword evidence="1" id="KW-0472">Membrane</keyword>
<reference evidence="2" key="1">
    <citation type="submission" date="2021-01" db="EMBL/GenBank/DDBJ databases">
        <authorList>
            <person name="Corre E."/>
            <person name="Pelletier E."/>
            <person name="Niang G."/>
            <person name="Scheremetjew M."/>
            <person name="Finn R."/>
            <person name="Kale V."/>
            <person name="Holt S."/>
            <person name="Cochrane G."/>
            <person name="Meng A."/>
            <person name="Brown T."/>
            <person name="Cohen L."/>
        </authorList>
    </citation>
    <scope>NUCLEOTIDE SEQUENCE</scope>
    <source>
        <strain evidence="2">CCMP622</strain>
    </source>
</reference>
<gene>
    <name evidence="2" type="ORF">LSP00402_LOCUS10099</name>
</gene>
<sequence>MTTNPNSTVAAVFKEGFYLMLVSLFTATAALLFCIVAQYNEIYSVPRTIRERKGASLEEHRHEIREYQGGGWDCIMCWCEPCGSCRRSTTAVDVEDEHL</sequence>
<evidence type="ECO:0000256" key="1">
    <source>
        <dbReference type="SAM" id="Phobius"/>
    </source>
</evidence>
<organism evidence="2">
    <name type="scientific">Lotharella oceanica</name>
    <dbReference type="NCBI Taxonomy" id="641309"/>
    <lineage>
        <taxon>Eukaryota</taxon>
        <taxon>Sar</taxon>
        <taxon>Rhizaria</taxon>
        <taxon>Cercozoa</taxon>
        <taxon>Chlorarachniophyceae</taxon>
        <taxon>Lotharella</taxon>
    </lineage>
</organism>
<accession>A0A7S2TRZ7</accession>
<proteinExistence type="predicted"/>
<dbReference type="EMBL" id="HBHP01016319">
    <property type="protein sequence ID" value="CAD9764321.1"/>
    <property type="molecule type" value="Transcribed_RNA"/>
</dbReference>
<name>A0A7S2TRZ7_9EUKA</name>
<keyword evidence="1" id="KW-0812">Transmembrane</keyword>
<feature type="transmembrane region" description="Helical" evidence="1">
    <location>
        <begin position="16"/>
        <end position="37"/>
    </location>
</feature>
<evidence type="ECO:0000313" key="2">
    <source>
        <dbReference type="EMBL" id="CAD9764321.1"/>
    </source>
</evidence>
<keyword evidence="1" id="KW-1133">Transmembrane helix</keyword>
<dbReference type="AlphaFoldDB" id="A0A7S2TRZ7"/>